<comment type="caution">
    <text evidence="2">The sequence shown here is derived from an EMBL/GenBank/DDBJ whole genome shotgun (WGS) entry which is preliminary data.</text>
</comment>
<evidence type="ECO:0000313" key="2">
    <source>
        <dbReference type="EMBL" id="NIK87288.1"/>
    </source>
</evidence>
<keyword evidence="3" id="KW-1185">Reference proteome</keyword>
<dbReference type="Proteomes" id="UP000570514">
    <property type="component" value="Unassembled WGS sequence"/>
</dbReference>
<dbReference type="EMBL" id="JAASRM010000001">
    <property type="protein sequence ID" value="NIK87288.1"/>
    <property type="molecule type" value="Genomic_DNA"/>
</dbReference>
<evidence type="ECO:0000256" key="1">
    <source>
        <dbReference type="SAM" id="MobiDB-lite"/>
    </source>
</evidence>
<name>A0A846MUU2_9PROT</name>
<proteinExistence type="predicted"/>
<sequence>MIRRPGSALRPNRAGDPKLIAGAHPRSGNFFILWEPHLS</sequence>
<protein>
    <submittedName>
        <fullName evidence="2">Uncharacterized protein</fullName>
    </submittedName>
</protein>
<accession>A0A846MUU2</accession>
<organism evidence="2 3">
    <name type="scientific">Rhizomicrobium palustre</name>
    <dbReference type="NCBI Taxonomy" id="189966"/>
    <lineage>
        <taxon>Bacteria</taxon>
        <taxon>Pseudomonadati</taxon>
        <taxon>Pseudomonadota</taxon>
        <taxon>Alphaproteobacteria</taxon>
        <taxon>Micropepsales</taxon>
        <taxon>Micropepsaceae</taxon>
        <taxon>Rhizomicrobium</taxon>
    </lineage>
</organism>
<dbReference type="AlphaFoldDB" id="A0A846MUU2"/>
<evidence type="ECO:0000313" key="3">
    <source>
        <dbReference type="Proteomes" id="UP000570514"/>
    </source>
</evidence>
<gene>
    <name evidence="2" type="ORF">FHS83_000606</name>
</gene>
<reference evidence="2 3" key="1">
    <citation type="submission" date="2020-03" db="EMBL/GenBank/DDBJ databases">
        <title>Genomic Encyclopedia of Type Strains, Phase IV (KMG-IV): sequencing the most valuable type-strain genomes for metagenomic binning, comparative biology and taxonomic classification.</title>
        <authorList>
            <person name="Goeker M."/>
        </authorList>
    </citation>
    <scope>NUCLEOTIDE SEQUENCE [LARGE SCALE GENOMIC DNA]</scope>
    <source>
        <strain evidence="2 3">DSM 19867</strain>
    </source>
</reference>
<feature type="region of interest" description="Disordered" evidence="1">
    <location>
        <begin position="1"/>
        <end position="23"/>
    </location>
</feature>